<name>A0A1V8TLF4_9PEZI</name>
<dbReference type="OrthoDB" id="5360701at2759"/>
<dbReference type="EMBL" id="NAJO01000005">
    <property type="protein sequence ID" value="OQO12196.1"/>
    <property type="molecule type" value="Genomic_DNA"/>
</dbReference>
<keyword evidence="1" id="KW-1133">Transmembrane helix</keyword>
<feature type="transmembrane region" description="Helical" evidence="1">
    <location>
        <begin position="231"/>
        <end position="250"/>
    </location>
</feature>
<reference evidence="3" key="1">
    <citation type="submission" date="2017-03" db="EMBL/GenBank/DDBJ databases">
        <title>Genomes of endolithic fungi from Antarctica.</title>
        <authorList>
            <person name="Coleine C."/>
            <person name="Masonjones S."/>
            <person name="Stajich J.E."/>
        </authorList>
    </citation>
    <scope>NUCLEOTIDE SEQUENCE [LARGE SCALE GENOMIC DNA]</scope>
    <source>
        <strain evidence="3">CCFEE 5527</strain>
    </source>
</reference>
<proteinExistence type="predicted"/>
<gene>
    <name evidence="2" type="ORF">B0A48_02837</name>
</gene>
<protein>
    <submittedName>
        <fullName evidence="2">Uncharacterized protein</fullName>
    </submittedName>
</protein>
<dbReference type="AlphaFoldDB" id="A0A1V8TLF4"/>
<dbReference type="Proteomes" id="UP000192596">
    <property type="component" value="Unassembled WGS sequence"/>
</dbReference>
<organism evidence="2 3">
    <name type="scientific">Cryoendolithus antarcticus</name>
    <dbReference type="NCBI Taxonomy" id="1507870"/>
    <lineage>
        <taxon>Eukaryota</taxon>
        <taxon>Fungi</taxon>
        <taxon>Dikarya</taxon>
        <taxon>Ascomycota</taxon>
        <taxon>Pezizomycotina</taxon>
        <taxon>Dothideomycetes</taxon>
        <taxon>Dothideomycetidae</taxon>
        <taxon>Cladosporiales</taxon>
        <taxon>Cladosporiaceae</taxon>
        <taxon>Cryoendolithus</taxon>
    </lineage>
</organism>
<comment type="caution">
    <text evidence="2">The sequence shown here is derived from an EMBL/GenBank/DDBJ whole genome shotgun (WGS) entry which is preliminary data.</text>
</comment>
<evidence type="ECO:0000313" key="2">
    <source>
        <dbReference type="EMBL" id="OQO12196.1"/>
    </source>
</evidence>
<sequence>MAELAASVLKPADQPIPPEQRILYVFEQLDAISRGLVDAKSINASIATPAPNATATSALLGSVNNRQSPPSVTKASLLSLISQAMEEIVRHPHVFITPAVLKAYIDVQSLLHQPSSFPDVLEMYASKPIPAVSGNTISFTMPNTGKVNAAVPKGTADTALTTAISSHDLSLAIDTITTTYCTPAFRKAKMLRQMLVPASGLAIAPVAAYTLSQQFAEWQHMLDPQQATYMAFAGMMTYVSAVSMVGYVAVTTANDQMMRVTWAQGVPLWERWVREEERAAIDRVAAAWGFKDLGKRGDEEGVEWEELREWAGRRGMVLDSVALMEGME</sequence>
<dbReference type="InParanoid" id="A0A1V8TLF4"/>
<keyword evidence="1" id="KW-0812">Transmembrane</keyword>
<evidence type="ECO:0000313" key="3">
    <source>
        <dbReference type="Proteomes" id="UP000192596"/>
    </source>
</evidence>
<feature type="transmembrane region" description="Helical" evidence="1">
    <location>
        <begin position="194"/>
        <end position="211"/>
    </location>
</feature>
<accession>A0A1V8TLF4</accession>
<evidence type="ECO:0000256" key="1">
    <source>
        <dbReference type="SAM" id="Phobius"/>
    </source>
</evidence>
<keyword evidence="1" id="KW-0472">Membrane</keyword>
<keyword evidence="3" id="KW-1185">Reference proteome</keyword>